<gene>
    <name evidence="2" type="ORF">SMIDD26_00355</name>
</gene>
<accession>A0A139PZC2</accession>
<dbReference type="Gene3D" id="2.40.50.1020">
    <property type="entry name" value="LytTr DNA-binding domain"/>
    <property type="match status" value="1"/>
</dbReference>
<evidence type="ECO:0000313" key="2">
    <source>
        <dbReference type="EMBL" id="KXT95510.1"/>
    </source>
</evidence>
<sequence length="50" mass="5805">MQCHRSFLINPANVVRLDKKEKLLYFPNGGSCMIARYKVREVSEAINNLH</sequence>
<feature type="domain" description="HTH LytTR-type" evidence="1">
    <location>
        <begin position="1"/>
        <end position="48"/>
    </location>
</feature>
<dbReference type="PROSITE" id="PS50930">
    <property type="entry name" value="HTH_LYTTR"/>
    <property type="match status" value="1"/>
</dbReference>
<evidence type="ECO:0000313" key="3">
    <source>
        <dbReference type="Proteomes" id="UP000070458"/>
    </source>
</evidence>
<name>A0A139PZC2_STRMT</name>
<evidence type="ECO:0000259" key="1">
    <source>
        <dbReference type="PROSITE" id="PS50930"/>
    </source>
</evidence>
<proteinExistence type="predicted"/>
<dbReference type="EMBL" id="LQOD01000049">
    <property type="protein sequence ID" value="KXT95510.1"/>
    <property type="molecule type" value="Genomic_DNA"/>
</dbReference>
<protein>
    <submittedName>
        <fullName evidence="2">Response regulator of the competence regulon ComE</fullName>
    </submittedName>
</protein>
<dbReference type="InterPro" id="IPR007492">
    <property type="entry name" value="LytTR_DNA-bd_dom"/>
</dbReference>
<dbReference type="Pfam" id="PF04397">
    <property type="entry name" value="LytTR"/>
    <property type="match status" value="1"/>
</dbReference>
<dbReference type="PATRIC" id="fig|28037.233.peg.386"/>
<reference evidence="2 3" key="1">
    <citation type="submission" date="2016-01" db="EMBL/GenBank/DDBJ databases">
        <title>Highly variable Streptococcus oralis are common among viridans streptococci isolated from primates.</title>
        <authorList>
            <person name="Denapaite D."/>
            <person name="Rieger M."/>
            <person name="Koendgen S."/>
            <person name="Brueckner R."/>
            <person name="Ochigava I."/>
            <person name="Kappeler P."/>
            <person name="Maetz-Rensing K."/>
            <person name="Leendertz F."/>
            <person name="Hakenbeck R."/>
        </authorList>
    </citation>
    <scope>NUCLEOTIDE SEQUENCE [LARGE SCALE GENOMIC DNA]</scope>
    <source>
        <strain evidence="2 3">DD26</strain>
    </source>
</reference>
<dbReference type="GO" id="GO:0003677">
    <property type="term" value="F:DNA binding"/>
    <property type="evidence" value="ECO:0007669"/>
    <property type="project" value="InterPro"/>
</dbReference>
<dbReference type="AlphaFoldDB" id="A0A139PZC2"/>
<dbReference type="Proteomes" id="UP000070458">
    <property type="component" value="Unassembled WGS sequence"/>
</dbReference>
<comment type="caution">
    <text evidence="2">The sequence shown here is derived from an EMBL/GenBank/DDBJ whole genome shotgun (WGS) entry which is preliminary data.</text>
</comment>
<organism evidence="2 3">
    <name type="scientific">Streptococcus mitis</name>
    <dbReference type="NCBI Taxonomy" id="28037"/>
    <lineage>
        <taxon>Bacteria</taxon>
        <taxon>Bacillati</taxon>
        <taxon>Bacillota</taxon>
        <taxon>Bacilli</taxon>
        <taxon>Lactobacillales</taxon>
        <taxon>Streptococcaceae</taxon>
        <taxon>Streptococcus</taxon>
        <taxon>Streptococcus mitis group</taxon>
    </lineage>
</organism>